<accession>A0A2L1J5F1</accession>
<organism evidence="1 2">
    <name type="scientific">Pseudomonas palleroniana</name>
    <dbReference type="NCBI Taxonomy" id="191390"/>
    <lineage>
        <taxon>Bacteria</taxon>
        <taxon>Pseudomonadati</taxon>
        <taxon>Pseudomonadota</taxon>
        <taxon>Gammaproteobacteria</taxon>
        <taxon>Pseudomonadales</taxon>
        <taxon>Pseudomonadaceae</taxon>
        <taxon>Pseudomonas</taxon>
    </lineage>
</organism>
<evidence type="ECO:0000313" key="2">
    <source>
        <dbReference type="Proteomes" id="UP000237830"/>
    </source>
</evidence>
<sequence>MLGASKDTHPAKHVSAHLLALIAQAPTAVEAWIHNIRAQELILNLQVTEAISKLDGDNLRILYRVALEKRLHKIASA</sequence>
<protein>
    <submittedName>
        <fullName evidence="1">Uncharacterized protein</fullName>
    </submittedName>
</protein>
<dbReference type="RefSeq" id="WP_027616433.1">
    <property type="nucleotide sequence ID" value="NZ_CP025494.1"/>
</dbReference>
<dbReference type="EMBL" id="CP025494">
    <property type="protein sequence ID" value="AVE03705.1"/>
    <property type="molecule type" value="Genomic_DNA"/>
</dbReference>
<dbReference type="Proteomes" id="UP000237830">
    <property type="component" value="Chromosome"/>
</dbReference>
<proteinExistence type="predicted"/>
<name>A0A2L1J5F1_9PSED</name>
<evidence type="ECO:0000313" key="1">
    <source>
        <dbReference type="EMBL" id="AVE03705.1"/>
    </source>
</evidence>
<gene>
    <name evidence="1" type="ORF">CYL20_03760</name>
</gene>
<reference evidence="1 2" key="1">
    <citation type="submission" date="2017-12" db="EMBL/GenBank/DDBJ databases">
        <title>Genome sequence of Pseudomonas palleroniana MAB3.</title>
        <authorList>
            <person name="Nascimento F.X."/>
        </authorList>
    </citation>
    <scope>NUCLEOTIDE SEQUENCE [LARGE SCALE GENOMIC DNA]</scope>
    <source>
        <strain evidence="1 2">MAB3</strain>
    </source>
</reference>
<dbReference type="AlphaFoldDB" id="A0A2L1J5F1"/>